<dbReference type="EMBL" id="JAKNCT010000013">
    <property type="protein sequence ID" value="MCG5031783.1"/>
    <property type="molecule type" value="Genomic_DNA"/>
</dbReference>
<sequence length="493" mass="53034">MTQLSRRSILKAGAAGIALSAVPGLTFAKVKARPAKAETYDALIIGAGAAGLVAAISAIDSGAKKVAVIEQKDRPDGNAIYALGSVCGWGSKRQIKQGIKDTEEDFYKAMMAVSNGRADPDLTRTYAKEIPAGLDWLADVVGIEFRPVKKAPYPREYRVNSINGKGITGGSQMVQMLLKLAKSKGVVFLWENRALELLTDNRLRVIGVKTMTPEGYKTYMSKGGVTLATGGFSANPELTDQYIGGWASRLAIRGSRSTTGANITLARPLNAKFVNMDQFHAGPIIASTHVNPNEVLNSGYGIIVDNRGKRFVDERNTYVIKAKACAQLTIENHAYAIVDSDCKVIDRMVKRFEMLNTPYYKADSVEELAKKISIDPKVLKKDVDDYNDALKNGTLGKMNPPCTYKQPFPIAKAPFYAIPYEGGMTATFGGPLINTKAEVQNLEGRSIPGLYAAGNAAGGLFFRDYIGGAQLGGATVFGRIAGREMAARAKAAR</sequence>
<dbReference type="Proteomes" id="UP001297600">
    <property type="component" value="Unassembled WGS sequence"/>
</dbReference>
<dbReference type="InterPro" id="IPR027477">
    <property type="entry name" value="Succ_DH/fumarate_Rdtase_cat_sf"/>
</dbReference>
<dbReference type="InterPro" id="IPR050315">
    <property type="entry name" value="FAD-oxidoreductase_2"/>
</dbReference>
<dbReference type="PANTHER" id="PTHR43400">
    <property type="entry name" value="FUMARATE REDUCTASE"/>
    <property type="match status" value="1"/>
</dbReference>
<evidence type="ECO:0000256" key="1">
    <source>
        <dbReference type="ARBA" id="ARBA00001974"/>
    </source>
</evidence>
<dbReference type="Gene3D" id="3.90.700.10">
    <property type="entry name" value="Succinate dehydrogenase/fumarate reductase flavoprotein, catalytic domain"/>
    <property type="match status" value="1"/>
</dbReference>
<dbReference type="SUPFAM" id="SSF51905">
    <property type="entry name" value="FAD/NAD(P)-binding domain"/>
    <property type="match status" value="1"/>
</dbReference>
<dbReference type="PROSITE" id="PS51318">
    <property type="entry name" value="TAT"/>
    <property type="match status" value="1"/>
</dbReference>
<organism evidence="6 7">
    <name type="scientific">Mesosutterella porci</name>
    <dbReference type="NCBI Taxonomy" id="2915351"/>
    <lineage>
        <taxon>Bacteria</taxon>
        <taxon>Pseudomonadati</taxon>
        <taxon>Pseudomonadota</taxon>
        <taxon>Betaproteobacteria</taxon>
        <taxon>Burkholderiales</taxon>
        <taxon>Sutterellaceae</taxon>
        <taxon>Mesosutterella</taxon>
    </lineage>
</organism>
<dbReference type="SUPFAM" id="SSF56425">
    <property type="entry name" value="Succinate dehydrogenase/fumarate reductase flavoprotein, catalytic domain"/>
    <property type="match status" value="1"/>
</dbReference>
<dbReference type="InterPro" id="IPR036188">
    <property type="entry name" value="FAD/NAD-bd_sf"/>
</dbReference>
<dbReference type="InterPro" id="IPR003953">
    <property type="entry name" value="FAD-dep_OxRdtase_2_FAD-bd"/>
</dbReference>
<dbReference type="PANTHER" id="PTHR43400:SF10">
    <property type="entry name" value="3-OXOSTEROID 1-DEHYDROGENASE"/>
    <property type="match status" value="1"/>
</dbReference>
<feature type="domain" description="FAD-dependent oxidoreductase 2 FAD-binding" evidence="5">
    <location>
        <begin position="41"/>
        <end position="460"/>
    </location>
</feature>
<evidence type="ECO:0000259" key="5">
    <source>
        <dbReference type="Pfam" id="PF00890"/>
    </source>
</evidence>
<keyword evidence="2" id="KW-0285">Flavoprotein</keyword>
<evidence type="ECO:0000256" key="2">
    <source>
        <dbReference type="ARBA" id="ARBA00022630"/>
    </source>
</evidence>
<protein>
    <submittedName>
        <fullName evidence="6">FAD-binding protein</fullName>
    </submittedName>
</protein>
<proteinExistence type="predicted"/>
<reference evidence="6 7" key="1">
    <citation type="submission" date="2022-02" db="EMBL/GenBank/DDBJ databases">
        <title>Mesosutterella porci, a novel member of the family Sutterellaceae from pig feces.</title>
        <authorList>
            <person name="Wylensek D."/>
            <person name="Clavel T."/>
        </authorList>
    </citation>
    <scope>NUCLEOTIDE SEQUENCE [LARGE SCALE GENOMIC DNA]</scope>
    <source>
        <strain evidence="7">oilRF-744-wt-GAM-9</strain>
    </source>
</reference>
<gene>
    <name evidence="6" type="ORF">MAF45_10080</name>
</gene>
<dbReference type="Gene3D" id="3.50.50.60">
    <property type="entry name" value="FAD/NAD(P)-binding domain"/>
    <property type="match status" value="1"/>
</dbReference>
<evidence type="ECO:0000313" key="7">
    <source>
        <dbReference type="Proteomes" id="UP001297600"/>
    </source>
</evidence>
<keyword evidence="4" id="KW-0560">Oxidoreductase</keyword>
<name>A0ABS9MT30_9BURK</name>
<dbReference type="Pfam" id="PF00890">
    <property type="entry name" value="FAD_binding_2"/>
    <property type="match status" value="1"/>
</dbReference>
<dbReference type="InterPro" id="IPR006311">
    <property type="entry name" value="TAT_signal"/>
</dbReference>
<dbReference type="PRINTS" id="PR00411">
    <property type="entry name" value="PNDRDTASEI"/>
</dbReference>
<accession>A0ABS9MT30</accession>
<keyword evidence="7" id="KW-1185">Reference proteome</keyword>
<keyword evidence="3" id="KW-0274">FAD</keyword>
<comment type="cofactor">
    <cofactor evidence="1">
        <name>FAD</name>
        <dbReference type="ChEBI" id="CHEBI:57692"/>
    </cofactor>
</comment>
<evidence type="ECO:0000256" key="3">
    <source>
        <dbReference type="ARBA" id="ARBA00022827"/>
    </source>
</evidence>
<comment type="caution">
    <text evidence="6">The sequence shown here is derived from an EMBL/GenBank/DDBJ whole genome shotgun (WGS) entry which is preliminary data.</text>
</comment>
<dbReference type="RefSeq" id="WP_237980305.1">
    <property type="nucleotide sequence ID" value="NZ_JAKNCT010000013.1"/>
</dbReference>
<evidence type="ECO:0000313" key="6">
    <source>
        <dbReference type="EMBL" id="MCG5031783.1"/>
    </source>
</evidence>
<evidence type="ECO:0000256" key="4">
    <source>
        <dbReference type="ARBA" id="ARBA00023002"/>
    </source>
</evidence>
<dbReference type="PRINTS" id="PR00368">
    <property type="entry name" value="FADPNR"/>
</dbReference>